<dbReference type="CDD" id="cd06223">
    <property type="entry name" value="PRTases_typeI"/>
    <property type="match status" value="1"/>
</dbReference>
<keyword evidence="3" id="KW-1185">Reference proteome</keyword>
<comment type="caution">
    <text evidence="2">The sequence shown here is derived from an EMBL/GenBank/DDBJ whole genome shotgun (WGS) entry which is preliminary data.</text>
</comment>
<dbReference type="Pfam" id="PF00156">
    <property type="entry name" value="Pribosyltran"/>
    <property type="match status" value="1"/>
</dbReference>
<protein>
    <recommendedName>
        <fullName evidence="1">Phosphoribosyltransferase domain-containing protein</fullName>
    </recommendedName>
</protein>
<accession>A0ABQ2F919</accession>
<evidence type="ECO:0000259" key="1">
    <source>
        <dbReference type="Pfam" id="PF00156"/>
    </source>
</evidence>
<organism evidence="2 3">
    <name type="scientific">Ornithinimicrobium pekingense</name>
    <dbReference type="NCBI Taxonomy" id="384677"/>
    <lineage>
        <taxon>Bacteria</taxon>
        <taxon>Bacillati</taxon>
        <taxon>Actinomycetota</taxon>
        <taxon>Actinomycetes</taxon>
        <taxon>Micrococcales</taxon>
        <taxon>Ornithinimicrobiaceae</taxon>
        <taxon>Ornithinimicrobium</taxon>
    </lineage>
</organism>
<evidence type="ECO:0000313" key="3">
    <source>
        <dbReference type="Proteomes" id="UP000662111"/>
    </source>
</evidence>
<dbReference type="Proteomes" id="UP000662111">
    <property type="component" value="Unassembled WGS sequence"/>
</dbReference>
<dbReference type="SUPFAM" id="SSF53271">
    <property type="entry name" value="PRTase-like"/>
    <property type="match status" value="1"/>
</dbReference>
<dbReference type="Gene3D" id="3.40.50.2020">
    <property type="match status" value="1"/>
</dbReference>
<dbReference type="RefSeq" id="WP_022921275.1">
    <property type="nucleotide sequence ID" value="NZ_BMLB01000003.1"/>
</dbReference>
<name>A0ABQ2F919_9MICO</name>
<dbReference type="EMBL" id="BMLB01000003">
    <property type="protein sequence ID" value="GGK70550.1"/>
    <property type="molecule type" value="Genomic_DNA"/>
</dbReference>
<gene>
    <name evidence="2" type="ORF">GCM10011509_18760</name>
</gene>
<feature type="domain" description="Phosphoribosyltransferase" evidence="1">
    <location>
        <begin position="12"/>
        <end position="181"/>
    </location>
</feature>
<dbReference type="InterPro" id="IPR029057">
    <property type="entry name" value="PRTase-like"/>
</dbReference>
<dbReference type="Gene3D" id="3.30.1310.20">
    <property type="entry name" value="PRTase-like"/>
    <property type="match status" value="1"/>
</dbReference>
<sequence length="214" mass="22589">MGDGRVFADRREAGRLLAARLGHLRGRDPVVLGLPRGGVPVAAEVARVLGAPLDVLVVRKLGVPTQPELAMGAVGEDGTEVLDRMLMTRAGVDEAQLAAVERRERAVVRERAERLRRGRPAMDLTDRLALVVDDGVATGATARAACQVARHRGAAEVVLAVPVMPAGAEDGLPEADQVVCVEAPRSMRAVGAFYRDFTPTTDEEVTALLAGHPG</sequence>
<dbReference type="InterPro" id="IPR000836">
    <property type="entry name" value="PRTase_dom"/>
</dbReference>
<proteinExistence type="predicted"/>
<reference evidence="3" key="1">
    <citation type="journal article" date="2019" name="Int. J. Syst. Evol. Microbiol.">
        <title>The Global Catalogue of Microorganisms (GCM) 10K type strain sequencing project: providing services to taxonomists for standard genome sequencing and annotation.</title>
        <authorList>
            <consortium name="The Broad Institute Genomics Platform"/>
            <consortium name="The Broad Institute Genome Sequencing Center for Infectious Disease"/>
            <person name="Wu L."/>
            <person name="Ma J."/>
        </authorList>
    </citation>
    <scope>NUCLEOTIDE SEQUENCE [LARGE SCALE GENOMIC DNA]</scope>
    <source>
        <strain evidence="3">CGMCC 1.5362</strain>
    </source>
</reference>
<evidence type="ECO:0000313" key="2">
    <source>
        <dbReference type="EMBL" id="GGK70550.1"/>
    </source>
</evidence>